<gene>
    <name evidence="2" type="ORF">DFH94DRAFT_150729</name>
</gene>
<dbReference type="OrthoDB" id="3178646at2759"/>
<feature type="transmembrane region" description="Helical" evidence="1">
    <location>
        <begin position="45"/>
        <end position="68"/>
    </location>
</feature>
<reference evidence="2" key="2">
    <citation type="journal article" date="2020" name="Nat. Commun.">
        <title>Large-scale genome sequencing of mycorrhizal fungi provides insights into the early evolution of symbiotic traits.</title>
        <authorList>
            <person name="Miyauchi S."/>
            <person name="Kiss E."/>
            <person name="Kuo A."/>
            <person name="Drula E."/>
            <person name="Kohler A."/>
            <person name="Sanchez-Garcia M."/>
            <person name="Morin E."/>
            <person name="Andreopoulos B."/>
            <person name="Barry K.W."/>
            <person name="Bonito G."/>
            <person name="Buee M."/>
            <person name="Carver A."/>
            <person name="Chen C."/>
            <person name="Cichocki N."/>
            <person name="Clum A."/>
            <person name="Culley D."/>
            <person name="Crous P.W."/>
            <person name="Fauchery L."/>
            <person name="Girlanda M."/>
            <person name="Hayes R.D."/>
            <person name="Keri Z."/>
            <person name="LaButti K."/>
            <person name="Lipzen A."/>
            <person name="Lombard V."/>
            <person name="Magnuson J."/>
            <person name="Maillard F."/>
            <person name="Murat C."/>
            <person name="Nolan M."/>
            <person name="Ohm R.A."/>
            <person name="Pangilinan J."/>
            <person name="Pereira M.F."/>
            <person name="Perotto S."/>
            <person name="Peter M."/>
            <person name="Pfister S."/>
            <person name="Riley R."/>
            <person name="Sitrit Y."/>
            <person name="Stielow J.B."/>
            <person name="Szollosi G."/>
            <person name="Zifcakova L."/>
            <person name="Stursova M."/>
            <person name="Spatafora J.W."/>
            <person name="Tedersoo L."/>
            <person name="Vaario L.M."/>
            <person name="Yamada A."/>
            <person name="Yan M."/>
            <person name="Wang P."/>
            <person name="Xu J."/>
            <person name="Bruns T."/>
            <person name="Baldrian P."/>
            <person name="Vilgalys R."/>
            <person name="Dunand C."/>
            <person name="Henrissat B."/>
            <person name="Grigoriev I.V."/>
            <person name="Hibbett D."/>
            <person name="Nagy L.G."/>
            <person name="Martin F.M."/>
        </authorList>
    </citation>
    <scope>NUCLEOTIDE SEQUENCE</scope>
    <source>
        <strain evidence="2">Prilba</strain>
    </source>
</reference>
<reference evidence="2" key="1">
    <citation type="submission" date="2019-10" db="EMBL/GenBank/DDBJ databases">
        <authorList>
            <consortium name="DOE Joint Genome Institute"/>
            <person name="Kuo A."/>
            <person name="Miyauchi S."/>
            <person name="Kiss E."/>
            <person name="Drula E."/>
            <person name="Kohler A."/>
            <person name="Sanchez-Garcia M."/>
            <person name="Andreopoulos B."/>
            <person name="Barry K.W."/>
            <person name="Bonito G."/>
            <person name="Buee M."/>
            <person name="Carver A."/>
            <person name="Chen C."/>
            <person name="Cichocki N."/>
            <person name="Clum A."/>
            <person name="Culley D."/>
            <person name="Crous P.W."/>
            <person name="Fauchery L."/>
            <person name="Girlanda M."/>
            <person name="Hayes R."/>
            <person name="Keri Z."/>
            <person name="LaButti K."/>
            <person name="Lipzen A."/>
            <person name="Lombard V."/>
            <person name="Magnuson J."/>
            <person name="Maillard F."/>
            <person name="Morin E."/>
            <person name="Murat C."/>
            <person name="Nolan M."/>
            <person name="Ohm R."/>
            <person name="Pangilinan J."/>
            <person name="Pereira M."/>
            <person name="Perotto S."/>
            <person name="Peter M."/>
            <person name="Riley R."/>
            <person name="Sitrit Y."/>
            <person name="Stielow B."/>
            <person name="Szollosi G."/>
            <person name="Zifcakova L."/>
            <person name="Stursova M."/>
            <person name="Spatafora J.W."/>
            <person name="Tedersoo L."/>
            <person name="Vaario L.-M."/>
            <person name="Yamada A."/>
            <person name="Yan M."/>
            <person name="Wang P."/>
            <person name="Xu J."/>
            <person name="Bruns T."/>
            <person name="Baldrian P."/>
            <person name="Vilgalys R."/>
            <person name="Henrissat B."/>
            <person name="Grigoriev I.V."/>
            <person name="Hibbett D."/>
            <person name="Nagy L.G."/>
            <person name="Martin F.M."/>
        </authorList>
    </citation>
    <scope>NUCLEOTIDE SEQUENCE</scope>
    <source>
        <strain evidence="2">Prilba</strain>
    </source>
</reference>
<keyword evidence="1" id="KW-1133">Transmembrane helix</keyword>
<protein>
    <submittedName>
        <fullName evidence="2">Uncharacterized protein</fullName>
    </submittedName>
</protein>
<evidence type="ECO:0000313" key="2">
    <source>
        <dbReference type="EMBL" id="KAF8473089.1"/>
    </source>
</evidence>
<sequence>MLTETTAPFLLFITSLVSLILIAIQVSSLHKSQWDIHNMQGIRRLLAFSVTIFIAFLSALSGILGLVACQAGRTGDRSRAARATVGGKIIVVILQSGRKSKHMLSSKTESCSSLGLHDVSSEYESSGRAYTLAVHHSHLWKSKDSHSCDVLPAHGEYRSLHCFCHSPRRLSSRPFSGALLASLFYTPVLCQHSSLHIYSPRRRVLDHRAYVACPRHRTCLWRSVSYLCTRWERGFSSAYLPFRCVLDHMCNVCTSYSFYIARSISQSPPFRTYSVQARGFPPCSSYFSSSQQCRDSAVSAACHHPFSGRFP</sequence>
<feature type="transmembrane region" description="Helical" evidence="1">
    <location>
        <begin position="6"/>
        <end position="24"/>
    </location>
</feature>
<proteinExistence type="predicted"/>
<dbReference type="EMBL" id="WHVB01000019">
    <property type="protein sequence ID" value="KAF8473089.1"/>
    <property type="molecule type" value="Genomic_DNA"/>
</dbReference>
<keyword evidence="1" id="KW-0472">Membrane</keyword>
<comment type="caution">
    <text evidence="2">The sequence shown here is derived from an EMBL/GenBank/DDBJ whole genome shotgun (WGS) entry which is preliminary data.</text>
</comment>
<evidence type="ECO:0000313" key="3">
    <source>
        <dbReference type="Proteomes" id="UP000759537"/>
    </source>
</evidence>
<dbReference type="AlphaFoldDB" id="A0A9P5K172"/>
<dbReference type="Proteomes" id="UP000759537">
    <property type="component" value="Unassembled WGS sequence"/>
</dbReference>
<accession>A0A9P5K172</accession>
<organism evidence="2 3">
    <name type="scientific">Russula ochroleuca</name>
    <dbReference type="NCBI Taxonomy" id="152965"/>
    <lineage>
        <taxon>Eukaryota</taxon>
        <taxon>Fungi</taxon>
        <taxon>Dikarya</taxon>
        <taxon>Basidiomycota</taxon>
        <taxon>Agaricomycotina</taxon>
        <taxon>Agaricomycetes</taxon>
        <taxon>Russulales</taxon>
        <taxon>Russulaceae</taxon>
        <taxon>Russula</taxon>
    </lineage>
</organism>
<keyword evidence="1" id="KW-0812">Transmembrane</keyword>
<name>A0A9P5K172_9AGAM</name>
<evidence type="ECO:0000256" key="1">
    <source>
        <dbReference type="SAM" id="Phobius"/>
    </source>
</evidence>
<keyword evidence="3" id="KW-1185">Reference proteome</keyword>